<reference evidence="3" key="1">
    <citation type="journal article" date="2020" name="Stud. Mycol.">
        <title>101 Dothideomycetes genomes: a test case for predicting lifestyles and emergence of pathogens.</title>
        <authorList>
            <person name="Haridas S."/>
            <person name="Albert R."/>
            <person name="Binder M."/>
            <person name="Bloem J."/>
            <person name="Labutti K."/>
            <person name="Salamov A."/>
            <person name="Andreopoulos B."/>
            <person name="Baker S."/>
            <person name="Barry K."/>
            <person name="Bills G."/>
            <person name="Bluhm B."/>
            <person name="Cannon C."/>
            <person name="Castanera R."/>
            <person name="Culley D."/>
            <person name="Daum C."/>
            <person name="Ezra D."/>
            <person name="Gonzalez J."/>
            <person name="Henrissat B."/>
            <person name="Kuo A."/>
            <person name="Liang C."/>
            <person name="Lipzen A."/>
            <person name="Lutzoni F."/>
            <person name="Magnuson J."/>
            <person name="Mondo S."/>
            <person name="Nolan M."/>
            <person name="Ohm R."/>
            <person name="Pangilinan J."/>
            <person name="Park H.-J."/>
            <person name="Ramirez L."/>
            <person name="Alfaro M."/>
            <person name="Sun H."/>
            <person name="Tritt A."/>
            <person name="Yoshinaga Y."/>
            <person name="Zwiers L.-H."/>
            <person name="Turgeon B."/>
            <person name="Goodwin S."/>
            <person name="Spatafora J."/>
            <person name="Crous P."/>
            <person name="Grigoriev I."/>
        </authorList>
    </citation>
    <scope>NUCLEOTIDE SEQUENCE</scope>
    <source>
        <strain evidence="3">CBS 122681</strain>
    </source>
</reference>
<organism evidence="3 4">
    <name type="scientific">Lophiostoma macrostomum CBS 122681</name>
    <dbReference type="NCBI Taxonomy" id="1314788"/>
    <lineage>
        <taxon>Eukaryota</taxon>
        <taxon>Fungi</taxon>
        <taxon>Dikarya</taxon>
        <taxon>Ascomycota</taxon>
        <taxon>Pezizomycotina</taxon>
        <taxon>Dothideomycetes</taxon>
        <taxon>Pleosporomycetidae</taxon>
        <taxon>Pleosporales</taxon>
        <taxon>Lophiostomataceae</taxon>
        <taxon>Lophiostoma</taxon>
    </lineage>
</organism>
<dbReference type="OrthoDB" id="10460775at2759"/>
<protein>
    <submittedName>
        <fullName evidence="3">Uncharacterized protein</fullName>
    </submittedName>
</protein>
<name>A0A6A6T472_9PLEO</name>
<keyword evidence="4" id="KW-1185">Reference proteome</keyword>
<dbReference type="EMBL" id="MU004357">
    <property type="protein sequence ID" value="KAF2654869.1"/>
    <property type="molecule type" value="Genomic_DNA"/>
</dbReference>
<accession>A0A6A6T472</accession>
<gene>
    <name evidence="3" type="ORF">K491DRAFT_758630</name>
</gene>
<evidence type="ECO:0000256" key="2">
    <source>
        <dbReference type="SAM" id="SignalP"/>
    </source>
</evidence>
<feature type="region of interest" description="Disordered" evidence="1">
    <location>
        <begin position="45"/>
        <end position="132"/>
    </location>
</feature>
<feature type="compositionally biased region" description="Basic and acidic residues" evidence="1">
    <location>
        <begin position="64"/>
        <end position="111"/>
    </location>
</feature>
<dbReference type="Proteomes" id="UP000799324">
    <property type="component" value="Unassembled WGS sequence"/>
</dbReference>
<keyword evidence="2" id="KW-0732">Signal</keyword>
<feature type="chain" id="PRO_5025581849" evidence="2">
    <location>
        <begin position="17"/>
        <end position="132"/>
    </location>
</feature>
<evidence type="ECO:0000256" key="1">
    <source>
        <dbReference type="SAM" id="MobiDB-lite"/>
    </source>
</evidence>
<evidence type="ECO:0000313" key="3">
    <source>
        <dbReference type="EMBL" id="KAF2654869.1"/>
    </source>
</evidence>
<sequence length="132" mass="14777">MRYAFILATFALTILAAPLPGEQARDVIIDKRYIRKYGQDVTVTSREAEAEPNVRRQGTRMSNGRREAEGENLEARGTRMSNGRREAEAEAEVEGKVEGRDTRMSNGRREAEDEVEARGTCMSNGRREAEAA</sequence>
<dbReference type="AlphaFoldDB" id="A0A6A6T472"/>
<feature type="signal peptide" evidence="2">
    <location>
        <begin position="1"/>
        <end position="16"/>
    </location>
</feature>
<proteinExistence type="predicted"/>
<evidence type="ECO:0000313" key="4">
    <source>
        <dbReference type="Proteomes" id="UP000799324"/>
    </source>
</evidence>